<reference evidence="2" key="1">
    <citation type="submission" date="2022-11" db="UniProtKB">
        <authorList>
            <consortium name="WormBaseParasite"/>
        </authorList>
    </citation>
    <scope>IDENTIFICATION</scope>
</reference>
<organism evidence="1 2">
    <name type="scientific">Romanomermis culicivorax</name>
    <name type="common">Nematode worm</name>
    <dbReference type="NCBI Taxonomy" id="13658"/>
    <lineage>
        <taxon>Eukaryota</taxon>
        <taxon>Metazoa</taxon>
        <taxon>Ecdysozoa</taxon>
        <taxon>Nematoda</taxon>
        <taxon>Enoplea</taxon>
        <taxon>Dorylaimia</taxon>
        <taxon>Mermithida</taxon>
        <taxon>Mermithoidea</taxon>
        <taxon>Mermithidae</taxon>
        <taxon>Romanomermis</taxon>
    </lineage>
</organism>
<proteinExistence type="predicted"/>
<protein>
    <submittedName>
        <fullName evidence="2">LAGLIDADG homing endonuclease</fullName>
    </submittedName>
</protein>
<dbReference type="WBParaSite" id="nRc.2.0.1.t23220-RA">
    <property type="protein sequence ID" value="nRc.2.0.1.t23220-RA"/>
    <property type="gene ID" value="nRc.2.0.1.g23220"/>
</dbReference>
<keyword evidence="1" id="KW-1185">Reference proteome</keyword>
<evidence type="ECO:0000313" key="2">
    <source>
        <dbReference type="WBParaSite" id="nRc.2.0.1.t23220-RA"/>
    </source>
</evidence>
<dbReference type="Proteomes" id="UP000887565">
    <property type="component" value="Unplaced"/>
</dbReference>
<dbReference type="AlphaFoldDB" id="A0A915JBQ4"/>
<name>A0A915JBQ4_ROMCU</name>
<evidence type="ECO:0000313" key="1">
    <source>
        <dbReference type="Proteomes" id="UP000887565"/>
    </source>
</evidence>
<sequence>MIQITMVPPLNSNWNFSYVASVQLTKNKAKTTTAASIINKLSIYKTLYYMFYKEDIEKMRGCLLKILEIPNTWIEFLTFWYIYRKIL</sequence>
<accession>A0A915JBQ4</accession>